<evidence type="ECO:0000259" key="1">
    <source>
        <dbReference type="PROSITE" id="PS51186"/>
    </source>
</evidence>
<dbReference type="AlphaFoldDB" id="A0A1F7X8M6"/>
<dbReference type="SUPFAM" id="SSF55729">
    <property type="entry name" value="Acyl-CoA N-acyltransferases (Nat)"/>
    <property type="match status" value="1"/>
</dbReference>
<sequence>MAIKLRSYNFKKDYERVGKFLLNNYKIQTAIPFNWCQPRWEYMHFHPYMDERDLYDVLNKIGIWEDKGKIVGVVHFEDELGQAYFEYSPDYLFLKKEMLDYALQNLGKELESGRKFIKVFVNEFDKEFEELVKKEKFTKDSKSSEINSSMKISLKKLKYSLPKRFNIQSLADENDLTKLHRILHRGFNHQGEPLPEGIEGRKKMQSAPNYNKSLNIVAVEPKNGNYVSICGSWYDSVNNFVYIEPVATNPDYRFLGLGKAVVLEAIKRNYEIGATLALVGSFQDFYKAIGFKYYFTNNCWVKYF</sequence>
<feature type="domain" description="N-acetyltransferase" evidence="1">
    <location>
        <begin position="165"/>
        <end position="304"/>
    </location>
</feature>
<dbReference type="GO" id="GO:0016747">
    <property type="term" value="F:acyltransferase activity, transferring groups other than amino-acyl groups"/>
    <property type="evidence" value="ECO:0007669"/>
    <property type="project" value="InterPro"/>
</dbReference>
<proteinExistence type="predicted"/>
<dbReference type="CDD" id="cd04301">
    <property type="entry name" value="NAT_SF"/>
    <property type="match status" value="1"/>
</dbReference>
<evidence type="ECO:0000313" key="3">
    <source>
        <dbReference type="Proteomes" id="UP000177053"/>
    </source>
</evidence>
<dbReference type="InterPro" id="IPR016181">
    <property type="entry name" value="Acyl_CoA_acyltransferase"/>
</dbReference>
<dbReference type="PROSITE" id="PS51186">
    <property type="entry name" value="GNAT"/>
    <property type="match status" value="1"/>
</dbReference>
<dbReference type="Proteomes" id="UP000177053">
    <property type="component" value="Unassembled WGS sequence"/>
</dbReference>
<accession>A0A1F7X8M6</accession>
<name>A0A1F7X8M6_9BACT</name>
<dbReference type="Gene3D" id="3.40.630.30">
    <property type="match status" value="1"/>
</dbReference>
<evidence type="ECO:0000313" key="2">
    <source>
        <dbReference type="EMBL" id="OGM10685.1"/>
    </source>
</evidence>
<reference evidence="2 3" key="1">
    <citation type="journal article" date="2016" name="Nat. Commun.">
        <title>Thousands of microbial genomes shed light on interconnected biogeochemical processes in an aquifer system.</title>
        <authorList>
            <person name="Anantharaman K."/>
            <person name="Brown C.T."/>
            <person name="Hug L.A."/>
            <person name="Sharon I."/>
            <person name="Castelle C.J."/>
            <person name="Probst A.J."/>
            <person name="Thomas B.C."/>
            <person name="Singh A."/>
            <person name="Wilkins M.J."/>
            <person name="Karaoz U."/>
            <person name="Brodie E.L."/>
            <person name="Williams K.H."/>
            <person name="Hubbard S.S."/>
            <person name="Banfield J.F."/>
        </authorList>
    </citation>
    <scope>NUCLEOTIDE SEQUENCE [LARGE SCALE GENOMIC DNA]</scope>
</reference>
<dbReference type="InterPro" id="IPR000182">
    <property type="entry name" value="GNAT_dom"/>
</dbReference>
<gene>
    <name evidence="2" type="ORF">A2Z22_05250</name>
</gene>
<dbReference type="EMBL" id="MGFS01000032">
    <property type="protein sequence ID" value="OGM10685.1"/>
    <property type="molecule type" value="Genomic_DNA"/>
</dbReference>
<comment type="caution">
    <text evidence="2">The sequence shown here is derived from an EMBL/GenBank/DDBJ whole genome shotgun (WGS) entry which is preliminary data.</text>
</comment>
<protein>
    <recommendedName>
        <fullName evidence="1">N-acetyltransferase domain-containing protein</fullName>
    </recommendedName>
</protein>
<organism evidence="2 3">
    <name type="scientific">Candidatus Woesebacteria bacterium RBG_16_34_12</name>
    <dbReference type="NCBI Taxonomy" id="1802480"/>
    <lineage>
        <taxon>Bacteria</taxon>
        <taxon>Candidatus Woeseibacteriota</taxon>
    </lineage>
</organism>